<feature type="transmembrane region" description="Helical" evidence="6">
    <location>
        <begin position="74"/>
        <end position="98"/>
    </location>
</feature>
<feature type="transmembrane region" description="Helical" evidence="6">
    <location>
        <begin position="345"/>
        <end position="362"/>
    </location>
</feature>
<evidence type="ECO:0000313" key="8">
    <source>
        <dbReference type="Proteomes" id="UP000321085"/>
    </source>
</evidence>
<evidence type="ECO:0000313" key="7">
    <source>
        <dbReference type="EMBL" id="GEO15094.1"/>
    </source>
</evidence>
<dbReference type="GO" id="GO:0022857">
    <property type="term" value="F:transmembrane transporter activity"/>
    <property type="evidence" value="ECO:0007669"/>
    <property type="project" value="InterPro"/>
</dbReference>
<gene>
    <name evidence="7" type="ORF">MAE02_27900</name>
</gene>
<dbReference type="CDD" id="cd06580">
    <property type="entry name" value="TM_PBP1_transp_TpRbsC_like"/>
    <property type="match status" value="1"/>
</dbReference>
<dbReference type="Pfam" id="PF02653">
    <property type="entry name" value="BPD_transp_2"/>
    <property type="match status" value="1"/>
</dbReference>
<keyword evidence="5 6" id="KW-0472">Membrane</keyword>
<feature type="transmembrane region" description="Helical" evidence="6">
    <location>
        <begin position="302"/>
        <end position="325"/>
    </location>
</feature>
<dbReference type="Proteomes" id="UP000321085">
    <property type="component" value="Unassembled WGS sequence"/>
</dbReference>
<protein>
    <submittedName>
        <fullName evidence="7">ABC transporter permease</fullName>
    </submittedName>
</protein>
<dbReference type="EMBL" id="BJYU01000035">
    <property type="protein sequence ID" value="GEO15094.1"/>
    <property type="molecule type" value="Genomic_DNA"/>
</dbReference>
<feature type="transmembrane region" description="Helical" evidence="6">
    <location>
        <begin position="110"/>
        <end position="126"/>
    </location>
</feature>
<dbReference type="AlphaFoldDB" id="A0A512BT50"/>
<evidence type="ECO:0000256" key="1">
    <source>
        <dbReference type="ARBA" id="ARBA00004651"/>
    </source>
</evidence>
<keyword evidence="8" id="KW-1185">Reference proteome</keyword>
<dbReference type="RefSeq" id="WP_210207494.1">
    <property type="nucleotide sequence ID" value="NZ_BJYU01000035.1"/>
</dbReference>
<evidence type="ECO:0000256" key="4">
    <source>
        <dbReference type="ARBA" id="ARBA00022989"/>
    </source>
</evidence>
<evidence type="ECO:0000256" key="3">
    <source>
        <dbReference type="ARBA" id="ARBA00022692"/>
    </source>
</evidence>
<reference evidence="7 8" key="1">
    <citation type="submission" date="2019-07" db="EMBL/GenBank/DDBJ databases">
        <title>Whole genome shotgun sequence of Microvirga aerophila NBRC 106136.</title>
        <authorList>
            <person name="Hosoyama A."/>
            <person name="Uohara A."/>
            <person name="Ohji S."/>
            <person name="Ichikawa N."/>
        </authorList>
    </citation>
    <scope>NUCLEOTIDE SEQUENCE [LARGE SCALE GENOMIC DNA]</scope>
    <source>
        <strain evidence="7 8">NBRC 106136</strain>
    </source>
</reference>
<evidence type="ECO:0000256" key="6">
    <source>
        <dbReference type="SAM" id="Phobius"/>
    </source>
</evidence>
<evidence type="ECO:0000256" key="5">
    <source>
        <dbReference type="ARBA" id="ARBA00023136"/>
    </source>
</evidence>
<dbReference type="InterPro" id="IPR001851">
    <property type="entry name" value="ABC_transp_permease"/>
</dbReference>
<accession>A0A512BT50</accession>
<dbReference type="PANTHER" id="PTHR47089:SF1">
    <property type="entry name" value="GUANOSINE ABC TRANSPORTER PERMEASE PROTEIN NUPP"/>
    <property type="match status" value="1"/>
</dbReference>
<feature type="transmembrane region" description="Helical" evidence="6">
    <location>
        <begin position="33"/>
        <end position="54"/>
    </location>
</feature>
<name>A0A512BT50_9HYPH</name>
<keyword evidence="4 6" id="KW-1133">Transmembrane helix</keyword>
<organism evidence="7 8">
    <name type="scientific">Microvirga aerophila</name>
    <dbReference type="NCBI Taxonomy" id="670291"/>
    <lineage>
        <taxon>Bacteria</taxon>
        <taxon>Pseudomonadati</taxon>
        <taxon>Pseudomonadota</taxon>
        <taxon>Alphaproteobacteria</taxon>
        <taxon>Hyphomicrobiales</taxon>
        <taxon>Methylobacteriaceae</taxon>
        <taxon>Microvirga</taxon>
    </lineage>
</organism>
<keyword evidence="2" id="KW-1003">Cell membrane</keyword>
<keyword evidence="3 6" id="KW-0812">Transmembrane</keyword>
<sequence>MSVVGQPSVKAQTPSGAEPRAGRVAQSLIKFAFMLKTVWAVLAALILGAFLVQLAGGRPVAAYSALFEGAFADYYGISSTLVRMSPLLLASLAVIIPLRAGLFNIGAEGQIYIGALLSTLVALYLPEVLPSWIHVIACIGAGALGGALWGLIPAALKAYRGTNEIITSLLLSYVAVYTVGAVLHAWLMEPGAPYPYSREIPDALVLPTFLSETEAHIGVLIAVAAALVIAVIFRQTTLGLSIQTVGHNPHAAVYAGLDVKRLTLSSFALGGAMAGLAGAFEVLGLKYRLFDHFSPGYGMQGIIVAFLAALSPLGSIVAAFFLAGLQVGAGAMQRTTGIDTTMVEALQGMIVLFVAIGLAFRYHPERWSRRVAAWQKPTQGE</sequence>
<evidence type="ECO:0000256" key="2">
    <source>
        <dbReference type="ARBA" id="ARBA00022475"/>
    </source>
</evidence>
<comment type="subcellular location">
    <subcellularLocation>
        <location evidence="1">Cell membrane</location>
        <topology evidence="1">Multi-pass membrane protein</topology>
    </subcellularLocation>
</comment>
<proteinExistence type="predicted"/>
<feature type="transmembrane region" description="Helical" evidence="6">
    <location>
        <begin position="215"/>
        <end position="233"/>
    </location>
</feature>
<feature type="transmembrane region" description="Helical" evidence="6">
    <location>
        <begin position="132"/>
        <end position="156"/>
    </location>
</feature>
<dbReference type="PANTHER" id="PTHR47089">
    <property type="entry name" value="ABC TRANSPORTER, PERMEASE PROTEIN"/>
    <property type="match status" value="1"/>
</dbReference>
<feature type="transmembrane region" description="Helical" evidence="6">
    <location>
        <begin position="168"/>
        <end position="187"/>
    </location>
</feature>
<comment type="caution">
    <text evidence="7">The sequence shown here is derived from an EMBL/GenBank/DDBJ whole genome shotgun (WGS) entry which is preliminary data.</text>
</comment>
<dbReference type="GO" id="GO:0005886">
    <property type="term" value="C:plasma membrane"/>
    <property type="evidence" value="ECO:0007669"/>
    <property type="project" value="UniProtKB-SubCell"/>
</dbReference>